<dbReference type="AlphaFoldDB" id="U4KEH2"/>
<sequence length="56" mass="6755">MFIKQLSLLIETVFFLQKITRIKITEQALTKEKYNNIKLTFKFNLLFLLNFKTKSL</sequence>
<name>U4KEH2_9VIBR</name>
<accession>U4KEH2</accession>
<gene>
    <name evidence="1" type="ORF">VIBNI_B1817</name>
</gene>
<keyword evidence="2" id="KW-1185">Reference proteome</keyword>
<dbReference type="KEGG" id="vni:VIBNI_B1817"/>
<reference evidence="1 2" key="1">
    <citation type="journal article" date="2013" name="ISME J.">
        <title>Comparative genomics of pathogenic lineages of Vibrio nigripulchritudo identifies virulence-associated traits.</title>
        <authorList>
            <person name="Goudenege D."/>
            <person name="Labreuche Y."/>
            <person name="Krin E."/>
            <person name="Ansquer D."/>
            <person name="Mangenot S."/>
            <person name="Calteau A."/>
            <person name="Medigue C."/>
            <person name="Mazel D."/>
            <person name="Polz M.F."/>
            <person name="Le Roux F."/>
        </authorList>
    </citation>
    <scope>NUCLEOTIDE SEQUENCE [LARGE SCALE GENOMIC DNA]</scope>
    <source>
        <strain evidence="2">SnF1</strain>
    </source>
</reference>
<evidence type="ECO:0000313" key="2">
    <source>
        <dbReference type="Proteomes" id="UP000016895"/>
    </source>
</evidence>
<dbReference type="Proteomes" id="UP000016895">
    <property type="component" value="Chromosome 2"/>
</dbReference>
<organism evidence="1 2">
    <name type="scientific">Vibrio nigripulchritudo</name>
    <dbReference type="NCBI Taxonomy" id="28173"/>
    <lineage>
        <taxon>Bacteria</taxon>
        <taxon>Pseudomonadati</taxon>
        <taxon>Pseudomonadota</taxon>
        <taxon>Gammaproteobacteria</taxon>
        <taxon>Vibrionales</taxon>
        <taxon>Vibrionaceae</taxon>
        <taxon>Vibrio</taxon>
    </lineage>
</organism>
<proteinExistence type="predicted"/>
<evidence type="ECO:0000313" key="1">
    <source>
        <dbReference type="EMBL" id="CCO61541.1"/>
    </source>
</evidence>
<dbReference type="EMBL" id="FO203527">
    <property type="protein sequence ID" value="CCO61541.1"/>
    <property type="molecule type" value="Genomic_DNA"/>
</dbReference>
<protein>
    <submittedName>
        <fullName evidence="1">Uncharacterized protein</fullName>
    </submittedName>
</protein>